<keyword evidence="7" id="KW-0067">ATP-binding</keyword>
<comment type="caution">
    <text evidence="14">The sequence shown here is derived from an EMBL/GenBank/DDBJ whole genome shotgun (WGS) entry which is preliminary data.</text>
</comment>
<dbReference type="Gene3D" id="3.30.230.10">
    <property type="match status" value="1"/>
</dbReference>
<feature type="region of interest" description="Disordered" evidence="12">
    <location>
        <begin position="1006"/>
        <end position="1057"/>
    </location>
</feature>
<keyword evidence="6" id="KW-0547">Nucleotide-binding</keyword>
<dbReference type="InterPro" id="IPR020568">
    <property type="entry name" value="Ribosomal_Su5_D2-typ_SF"/>
</dbReference>
<comment type="cofactor">
    <cofactor evidence="2">
        <name>Mg(2+)</name>
        <dbReference type="ChEBI" id="CHEBI:18420"/>
    </cofactor>
</comment>
<evidence type="ECO:0000256" key="6">
    <source>
        <dbReference type="ARBA" id="ARBA00022741"/>
    </source>
</evidence>
<keyword evidence="9" id="KW-0799">Topoisomerase</keyword>
<evidence type="ECO:0000256" key="3">
    <source>
        <dbReference type="ARBA" id="ARBA00010708"/>
    </source>
</evidence>
<dbReference type="Gene3D" id="2.170.16.10">
    <property type="entry name" value="Hedgehog/Intein (Hint) domain"/>
    <property type="match status" value="1"/>
</dbReference>
<dbReference type="InterPro" id="IPR030934">
    <property type="entry name" value="Intein_C"/>
</dbReference>
<dbReference type="InterPro" id="IPR036890">
    <property type="entry name" value="HATPase_C_sf"/>
</dbReference>
<dbReference type="FunFam" id="3.30.565.10:FF:000002">
    <property type="entry name" value="DNA gyrase subunit B"/>
    <property type="match status" value="1"/>
</dbReference>
<dbReference type="InterPro" id="IPR006141">
    <property type="entry name" value="Intein_N"/>
</dbReference>
<dbReference type="InterPro" id="IPR013506">
    <property type="entry name" value="Topo_IIA_bsu_dom2"/>
</dbReference>
<dbReference type="GO" id="GO:0016539">
    <property type="term" value="P:intein-mediated protein splicing"/>
    <property type="evidence" value="ECO:0007669"/>
    <property type="project" value="InterPro"/>
</dbReference>
<evidence type="ECO:0000256" key="4">
    <source>
        <dbReference type="ARBA" id="ARBA00012895"/>
    </source>
</evidence>
<dbReference type="PROSITE" id="PS50880">
    <property type="entry name" value="TOPRIM"/>
    <property type="match status" value="1"/>
</dbReference>
<dbReference type="PRINTS" id="PR00418">
    <property type="entry name" value="TPI2FAMILY"/>
</dbReference>
<name>A0A1F8EZ41_9BACT</name>
<keyword evidence="5" id="KW-0479">Metal-binding</keyword>
<evidence type="ECO:0000256" key="11">
    <source>
        <dbReference type="ARBA" id="ARBA00023235"/>
    </source>
</evidence>
<dbReference type="InterPro" id="IPR002288">
    <property type="entry name" value="DNA_gyrase_B_C"/>
</dbReference>
<dbReference type="SMART" id="SM00387">
    <property type="entry name" value="HATPase_c"/>
    <property type="match status" value="1"/>
</dbReference>
<dbReference type="Pfam" id="PF00986">
    <property type="entry name" value="DNA_gyraseB_C"/>
    <property type="match status" value="1"/>
</dbReference>
<dbReference type="CDD" id="cd00081">
    <property type="entry name" value="Hint"/>
    <property type="match status" value="2"/>
</dbReference>
<dbReference type="PROSITE" id="PS50818">
    <property type="entry name" value="INTEIN_C_TER"/>
    <property type="match status" value="1"/>
</dbReference>
<proteinExistence type="inferred from homology"/>
<dbReference type="InterPro" id="IPR003594">
    <property type="entry name" value="HATPase_dom"/>
</dbReference>
<dbReference type="SMART" id="SM00306">
    <property type="entry name" value="HintN"/>
    <property type="match status" value="1"/>
</dbReference>
<dbReference type="SUPFAM" id="SSF51294">
    <property type="entry name" value="Hedgehog/intein (Hint) domain"/>
    <property type="match status" value="1"/>
</dbReference>
<gene>
    <name evidence="14" type="ORF">A2669_02780</name>
</gene>
<evidence type="ECO:0000256" key="10">
    <source>
        <dbReference type="ARBA" id="ARBA00023125"/>
    </source>
</evidence>
<dbReference type="GO" id="GO:0003677">
    <property type="term" value="F:DNA binding"/>
    <property type="evidence" value="ECO:0007669"/>
    <property type="project" value="UniProtKB-KW"/>
</dbReference>
<accession>A0A1F8EZ41</accession>
<dbReference type="SMART" id="SM00433">
    <property type="entry name" value="TOP2c"/>
    <property type="match status" value="1"/>
</dbReference>
<dbReference type="InterPro" id="IPR013759">
    <property type="entry name" value="Topo_IIA_B_C"/>
</dbReference>
<dbReference type="PANTHER" id="PTHR45866:SF1">
    <property type="entry name" value="DNA GYRASE SUBUNIT B, MITOCHONDRIAL"/>
    <property type="match status" value="1"/>
</dbReference>
<evidence type="ECO:0000256" key="1">
    <source>
        <dbReference type="ARBA" id="ARBA00000185"/>
    </source>
</evidence>
<dbReference type="InterPro" id="IPR036844">
    <property type="entry name" value="Hint_dom_sf"/>
</dbReference>
<dbReference type="GO" id="GO:0005694">
    <property type="term" value="C:chromosome"/>
    <property type="evidence" value="ECO:0007669"/>
    <property type="project" value="InterPro"/>
</dbReference>
<keyword evidence="8" id="KW-0460">Magnesium</keyword>
<dbReference type="SMART" id="SM00305">
    <property type="entry name" value="HintC"/>
    <property type="match status" value="1"/>
</dbReference>
<dbReference type="Proteomes" id="UP000177605">
    <property type="component" value="Unassembled WGS sequence"/>
</dbReference>
<keyword evidence="11" id="KW-0413">Isomerase</keyword>
<evidence type="ECO:0000256" key="9">
    <source>
        <dbReference type="ARBA" id="ARBA00023029"/>
    </source>
</evidence>
<dbReference type="InterPro" id="IPR003587">
    <property type="entry name" value="Hint_dom_N"/>
</dbReference>
<dbReference type="SUPFAM" id="SSF55874">
    <property type="entry name" value="ATPase domain of HSP90 chaperone/DNA topoisomerase II/histidine kinase"/>
    <property type="match status" value="1"/>
</dbReference>
<dbReference type="CDD" id="cd16928">
    <property type="entry name" value="HATPase_GyrB-like"/>
    <property type="match status" value="1"/>
</dbReference>
<evidence type="ECO:0000313" key="14">
    <source>
        <dbReference type="EMBL" id="OGN06147.1"/>
    </source>
</evidence>
<dbReference type="InterPro" id="IPR011557">
    <property type="entry name" value="GyrB"/>
</dbReference>
<dbReference type="Pfam" id="PF02518">
    <property type="entry name" value="HATPase_c"/>
    <property type="match status" value="1"/>
</dbReference>
<sequence>MLDNNSYTAKDIQVLEGLEPVRKRPGMYIGSTGQEGLHHLIWEIFDNSLDEAMAGHAKNIEVAFLLENKVRISDDGRGIPTDPHPKLKKSALELAATTLHAGGKFEQGAYKVSGGLHGVGLSVVNALSTWLRAEVHRKPDIYAQEYKQGKPTGPVKKVGKTSKTGTTITFQPDSTIFETTEFDLQAILTHLRQQAYLTKGVKIDVIDERTPTRYFSKSLNKEITENSAYTFCFEGGIVSYVDFLNRGEEAKHKNIFYAAKDINGIFVEIALQYVEELTSRELSFANNIHTIEGGTHLTGFRGALTRILNDYARKNGFLKEKEDNLSGEDVREGLTAVISVKIHDPQFEGQTKAKLGTTEARNAVEALMNVEFADWLERNPNDAREVLSKVILAAKARLAAKAARDTVLRKGALEGMTLPGKLADCSSRDASESELFLVEGDSAGGCFSGDTKVALLDGRDLSFKELVKEDQLGKKNYCYTIKDDGNIGVAPILNPRITKKNAEVIKITLDNKEVIECTQDHKFMLRDGTYKQAQFLEKNDSLMPLYRRLSKIAGRITIKGYEMAYNPAEHYWRFTHVISDQYNLDHRIYSATGGDTRHHKDFNKLNNNPDNLIRMGKQEHLDYHTKWLEKTARTSKVLEKLRKLRQTPEFRNKIRQSMLKIRDLLSTRAKKQWQNEEYKEFMVSKFLEFYKSNPEYRKQNNQLLNHAQKEYWSNKLNREAQSKRVRNFFKVNPQYRQAFSDFAKEQWNDPALLKWRSGETKKQWTPEFREKRKKAYNQTYFKETLKLMKSLLEKGKSIKEYDDERKALKNKNALSLKTFKERFFSGDDSLMFEAVKNFNHKIKKIEHISKRMAVYDLEVADTHNFALTSGIFVHNSSKQARNRHTQAILPLRGKILNVEKARLDKMLASQEIRALIIAMGTAIAEEFDLSKLRYHKIVIMTDADVDGAHIRTLLLTLFYRYFPQVIAGGHLYIAQPPLYKIQKGSKINYAYNDLEKDKTLAELQKESGEKTKAKNPRLTDGQVKPKAGNGEWEVSSVSGETKQNSNGSDSEIPIEGNGIAPEEVKISGVSIQRYKGLGEMNPEQLWETTLNPENRILLQVGVKDAEAADKVFDVLMGSDVLPRKKFIQTHAKSVQNLDI</sequence>
<dbReference type="InterPro" id="IPR000565">
    <property type="entry name" value="Topo_IIA_B"/>
</dbReference>
<dbReference type="PRINTS" id="PR01159">
    <property type="entry name" value="DNAGYRASEB"/>
</dbReference>
<evidence type="ECO:0000259" key="13">
    <source>
        <dbReference type="PROSITE" id="PS50880"/>
    </source>
</evidence>
<evidence type="ECO:0000256" key="2">
    <source>
        <dbReference type="ARBA" id="ARBA00001946"/>
    </source>
</evidence>
<dbReference type="GO" id="GO:0006265">
    <property type="term" value="P:DNA topological change"/>
    <property type="evidence" value="ECO:0007669"/>
    <property type="project" value="InterPro"/>
</dbReference>
<dbReference type="InterPro" id="IPR006171">
    <property type="entry name" value="TOPRIM_dom"/>
</dbReference>
<dbReference type="Pfam" id="PF01751">
    <property type="entry name" value="Toprim"/>
    <property type="match status" value="1"/>
</dbReference>
<dbReference type="SUPFAM" id="SSF54211">
    <property type="entry name" value="Ribosomal protein S5 domain 2-like"/>
    <property type="match status" value="1"/>
</dbReference>
<organism evidence="14 15">
    <name type="scientific">Candidatus Yanofskybacteria bacterium RIFCSPHIGHO2_01_FULL_48_25b</name>
    <dbReference type="NCBI Taxonomy" id="1802672"/>
    <lineage>
        <taxon>Bacteria</taxon>
        <taxon>Candidatus Yanofskyibacteriota</taxon>
    </lineage>
</organism>
<keyword evidence="10" id="KW-0238">DNA-binding</keyword>
<evidence type="ECO:0000256" key="8">
    <source>
        <dbReference type="ARBA" id="ARBA00022842"/>
    </source>
</evidence>
<comment type="catalytic activity">
    <reaction evidence="1">
        <text>ATP-dependent breakage, passage and rejoining of double-stranded DNA.</text>
        <dbReference type="EC" id="5.6.2.2"/>
    </reaction>
</comment>
<dbReference type="InterPro" id="IPR014721">
    <property type="entry name" value="Ribsml_uS5_D2-typ_fold_subgr"/>
</dbReference>
<feature type="domain" description="Toprim" evidence="13">
    <location>
        <begin position="893"/>
        <end position="977"/>
    </location>
</feature>
<dbReference type="Gene3D" id="3.40.50.670">
    <property type="match status" value="2"/>
</dbReference>
<dbReference type="CDD" id="cd00822">
    <property type="entry name" value="TopoII_Trans_DNA_gyrase"/>
    <property type="match status" value="1"/>
</dbReference>
<dbReference type="InterPro" id="IPR003586">
    <property type="entry name" value="Hint_dom_C"/>
</dbReference>
<dbReference type="PROSITE" id="PS00177">
    <property type="entry name" value="TOPOISOMERASE_II"/>
    <property type="match status" value="1"/>
</dbReference>
<dbReference type="Pfam" id="PF14890">
    <property type="entry name" value="Intein_splicing"/>
    <property type="match status" value="1"/>
</dbReference>
<dbReference type="GO" id="GO:0046872">
    <property type="term" value="F:metal ion binding"/>
    <property type="evidence" value="ECO:0007669"/>
    <property type="project" value="UniProtKB-KW"/>
</dbReference>
<dbReference type="Pfam" id="PF00204">
    <property type="entry name" value="DNA_gyraseB"/>
    <property type="match status" value="1"/>
</dbReference>
<dbReference type="AlphaFoldDB" id="A0A1F8EZ41"/>
<dbReference type="NCBIfam" id="TIGR01443">
    <property type="entry name" value="intein_Cterm"/>
    <property type="match status" value="1"/>
</dbReference>
<dbReference type="NCBIfam" id="TIGR01059">
    <property type="entry name" value="gyrB"/>
    <property type="match status" value="1"/>
</dbReference>
<dbReference type="SUPFAM" id="SSF56719">
    <property type="entry name" value="Type II DNA topoisomerase"/>
    <property type="match status" value="2"/>
</dbReference>
<dbReference type="GO" id="GO:0005524">
    <property type="term" value="F:ATP binding"/>
    <property type="evidence" value="ECO:0007669"/>
    <property type="project" value="UniProtKB-KW"/>
</dbReference>
<reference evidence="14 15" key="1">
    <citation type="journal article" date="2016" name="Nat. Commun.">
        <title>Thousands of microbial genomes shed light on interconnected biogeochemical processes in an aquifer system.</title>
        <authorList>
            <person name="Anantharaman K."/>
            <person name="Brown C.T."/>
            <person name="Hug L.A."/>
            <person name="Sharon I."/>
            <person name="Castelle C.J."/>
            <person name="Probst A.J."/>
            <person name="Thomas B.C."/>
            <person name="Singh A."/>
            <person name="Wilkins M.J."/>
            <person name="Karaoz U."/>
            <person name="Brodie E.L."/>
            <person name="Williams K.H."/>
            <person name="Hubbard S.S."/>
            <person name="Banfield J.F."/>
        </authorList>
    </citation>
    <scope>NUCLEOTIDE SEQUENCE [LARGE SCALE GENOMIC DNA]</scope>
</reference>
<evidence type="ECO:0000313" key="15">
    <source>
        <dbReference type="Proteomes" id="UP000177605"/>
    </source>
</evidence>
<dbReference type="EMBL" id="MGJM01000016">
    <property type="protein sequence ID" value="OGN06147.1"/>
    <property type="molecule type" value="Genomic_DNA"/>
</dbReference>
<dbReference type="FunFam" id="3.30.230.10:FF:000005">
    <property type="entry name" value="DNA gyrase subunit B"/>
    <property type="match status" value="1"/>
</dbReference>
<protein>
    <recommendedName>
        <fullName evidence="4">DNA topoisomerase (ATP-hydrolyzing)</fullName>
        <ecNumber evidence="4">5.6.2.2</ecNumber>
    </recommendedName>
</protein>
<evidence type="ECO:0000256" key="7">
    <source>
        <dbReference type="ARBA" id="ARBA00022840"/>
    </source>
</evidence>
<dbReference type="InterPro" id="IPR001241">
    <property type="entry name" value="Topo_IIA"/>
</dbReference>
<dbReference type="PROSITE" id="PS50817">
    <property type="entry name" value="INTEIN_N_TER"/>
    <property type="match status" value="1"/>
</dbReference>
<dbReference type="Gene3D" id="3.30.565.10">
    <property type="entry name" value="Histidine kinase-like ATPase, C-terminal domain"/>
    <property type="match status" value="1"/>
</dbReference>
<dbReference type="PANTHER" id="PTHR45866">
    <property type="entry name" value="DNA GYRASE/TOPOISOMERASE SUBUNIT B"/>
    <property type="match status" value="1"/>
</dbReference>
<dbReference type="InterPro" id="IPR013760">
    <property type="entry name" value="Topo_IIA-like_dom_sf"/>
</dbReference>
<dbReference type="NCBIfam" id="TIGR01445">
    <property type="entry name" value="intein_Nterm"/>
    <property type="match status" value="1"/>
</dbReference>
<feature type="compositionally biased region" description="Polar residues" evidence="12">
    <location>
        <begin position="1035"/>
        <end position="1049"/>
    </location>
</feature>
<evidence type="ECO:0000256" key="12">
    <source>
        <dbReference type="SAM" id="MobiDB-lite"/>
    </source>
</evidence>
<dbReference type="EC" id="5.6.2.2" evidence="4"/>
<dbReference type="GO" id="GO:0003918">
    <property type="term" value="F:DNA topoisomerase type II (double strand cut, ATP-hydrolyzing) activity"/>
    <property type="evidence" value="ECO:0007669"/>
    <property type="project" value="UniProtKB-EC"/>
</dbReference>
<comment type="similarity">
    <text evidence="3">Belongs to the type II topoisomerase GyrB family.</text>
</comment>
<dbReference type="InterPro" id="IPR018522">
    <property type="entry name" value="TopoIIA_CS"/>
</dbReference>
<evidence type="ECO:0000256" key="5">
    <source>
        <dbReference type="ARBA" id="ARBA00022723"/>
    </source>
</evidence>